<evidence type="ECO:0000256" key="10">
    <source>
        <dbReference type="ARBA" id="ARBA00022707"/>
    </source>
</evidence>
<keyword evidence="21" id="KW-0966">Cell projection</keyword>
<protein>
    <recommendedName>
        <fullName evidence="27">Calcium-dependent protein kinase 1</fullName>
        <ecNumber evidence="5">2.7.11.1</ecNumber>
    </recommendedName>
</protein>
<dbReference type="GO" id="GO:0004674">
    <property type="term" value="F:protein serine/threonine kinase activity"/>
    <property type="evidence" value="ECO:0007669"/>
    <property type="project" value="UniProtKB-KW"/>
</dbReference>
<evidence type="ECO:0000256" key="24">
    <source>
        <dbReference type="ARBA" id="ARBA00047899"/>
    </source>
</evidence>
<evidence type="ECO:0000256" key="21">
    <source>
        <dbReference type="ARBA" id="ARBA00023273"/>
    </source>
</evidence>
<dbReference type="InterPro" id="IPR002048">
    <property type="entry name" value="EF_hand_dom"/>
</dbReference>
<dbReference type="InterPro" id="IPR011009">
    <property type="entry name" value="Kinase-like_dom_sf"/>
</dbReference>
<name>A0A8J8T5A3_HALGN</name>
<dbReference type="SUPFAM" id="SSF56112">
    <property type="entry name" value="Protein kinase-like (PK-like)"/>
    <property type="match status" value="1"/>
</dbReference>
<keyword evidence="12" id="KW-0677">Repeat</keyword>
<evidence type="ECO:0000256" key="16">
    <source>
        <dbReference type="ARBA" id="ARBA00022840"/>
    </source>
</evidence>
<dbReference type="AlphaFoldDB" id="A0A8J8T5A3"/>
<evidence type="ECO:0000259" key="29">
    <source>
        <dbReference type="PROSITE" id="PS50222"/>
    </source>
</evidence>
<accession>A0A8J8T5A3</accession>
<keyword evidence="13" id="KW-0547">Nucleotide-binding</keyword>
<gene>
    <name evidence="30" type="ORF">FGO68_gene3979</name>
</gene>
<dbReference type="GO" id="GO:0020005">
    <property type="term" value="C:symbiont-containing vacuole membrane"/>
    <property type="evidence" value="ECO:0007669"/>
    <property type="project" value="UniProtKB-SubCell"/>
</dbReference>
<keyword evidence="22" id="KW-0449">Lipoprotein</keyword>
<dbReference type="GO" id="GO:0031514">
    <property type="term" value="C:motile cilium"/>
    <property type="evidence" value="ECO:0007669"/>
    <property type="project" value="UniProtKB-SubCell"/>
</dbReference>
<evidence type="ECO:0000256" key="17">
    <source>
        <dbReference type="ARBA" id="ARBA00022846"/>
    </source>
</evidence>
<evidence type="ECO:0000256" key="23">
    <source>
        <dbReference type="ARBA" id="ARBA00024334"/>
    </source>
</evidence>
<evidence type="ECO:0000313" key="30">
    <source>
        <dbReference type="EMBL" id="TNV81888.1"/>
    </source>
</evidence>
<evidence type="ECO:0000313" key="31">
    <source>
        <dbReference type="Proteomes" id="UP000785679"/>
    </source>
</evidence>
<dbReference type="InterPro" id="IPR018247">
    <property type="entry name" value="EF_Hand_1_Ca_BS"/>
</dbReference>
<keyword evidence="18" id="KW-1043">Host membrane</keyword>
<comment type="similarity">
    <text evidence="23">Belongs to the protein kinase superfamily. Ser/Thr protein kinase family. CDPK subfamily.</text>
</comment>
<evidence type="ECO:0000256" key="6">
    <source>
        <dbReference type="ARBA" id="ARBA00022475"/>
    </source>
</evidence>
<sequence length="543" mass="62130">MLIQKIKFFNQNKDTLYSPLKPSHKHGSLSESKLYQHTGRQGQATEITSLDQLKFEKSSFITKGNEKFRDNYIIGQQMGSGAFGEVRMCQHKKMRTIRAVKILKKSALDQKEIERFIHEIEILKTLDHPNILRLYEFYEDSKRYYIVTELCTGGELFDEITNKAQFNEQDAAKIIQQVLSAIAYCHASNIVHRDLKPENLLLDSKNDNTIKVIDFGTSAHFQQGGQKIQLSQTFGTAYYIAPEVLTSEYNEKCDVWSIGVILYILLSGRPPFDGKDDRDIVRKVRIGHYDLNLPEFKYVSREAIDLLKKMMTYDPDRRISAEEALRHQWIVKRAYEDIDSDATLNALRNLKNFNIEKKLQQATITYLVNQLAHKEDLVELQKAFKALDKNSDGKLSRDELIEGYRKIYGELAEEEVDKILARVDANGSGEIDYSEWIVATINKEKLLSKEKLKAAFQLFDTDGSGAISSEEVKEILSRGQKIDEKVWHEIIQEVDMDGNGEIDFMEFTVMMQKLISDDKKAAGEFDLHVNQIANAGGASATPV</sequence>
<evidence type="ECO:0000259" key="28">
    <source>
        <dbReference type="PROSITE" id="PS50011"/>
    </source>
</evidence>
<comment type="catalytic activity">
    <reaction evidence="24">
        <text>L-threonyl-[protein] + ATP = O-phospho-L-threonyl-[protein] + ADP + H(+)</text>
        <dbReference type="Rhea" id="RHEA:46608"/>
        <dbReference type="Rhea" id="RHEA-COMP:11060"/>
        <dbReference type="Rhea" id="RHEA-COMP:11605"/>
        <dbReference type="ChEBI" id="CHEBI:15378"/>
        <dbReference type="ChEBI" id="CHEBI:30013"/>
        <dbReference type="ChEBI" id="CHEBI:30616"/>
        <dbReference type="ChEBI" id="CHEBI:61977"/>
        <dbReference type="ChEBI" id="CHEBI:456216"/>
        <dbReference type="EC" id="2.7.11.1"/>
    </reaction>
</comment>
<evidence type="ECO:0000256" key="7">
    <source>
        <dbReference type="ARBA" id="ARBA00022511"/>
    </source>
</evidence>
<organism evidence="30 31">
    <name type="scientific">Halteria grandinella</name>
    <dbReference type="NCBI Taxonomy" id="5974"/>
    <lineage>
        <taxon>Eukaryota</taxon>
        <taxon>Sar</taxon>
        <taxon>Alveolata</taxon>
        <taxon>Ciliophora</taxon>
        <taxon>Intramacronucleata</taxon>
        <taxon>Spirotrichea</taxon>
        <taxon>Stichotrichia</taxon>
        <taxon>Sporadotrichida</taxon>
        <taxon>Halteriidae</taxon>
        <taxon>Halteria</taxon>
    </lineage>
</organism>
<evidence type="ECO:0000256" key="2">
    <source>
        <dbReference type="ARBA" id="ARBA00004230"/>
    </source>
</evidence>
<feature type="domain" description="EF-hand" evidence="29">
    <location>
        <begin position="411"/>
        <end position="446"/>
    </location>
</feature>
<keyword evidence="19" id="KW-0969">Cilium</keyword>
<evidence type="ECO:0000256" key="27">
    <source>
        <dbReference type="ARBA" id="ARBA00068067"/>
    </source>
</evidence>
<dbReference type="GO" id="GO:0005524">
    <property type="term" value="F:ATP binding"/>
    <property type="evidence" value="ECO:0007669"/>
    <property type="project" value="UniProtKB-KW"/>
</dbReference>
<dbReference type="InterPro" id="IPR000719">
    <property type="entry name" value="Prot_kinase_dom"/>
</dbReference>
<comment type="subcellular location">
    <subcellularLocation>
        <location evidence="3">Cell membrane</location>
        <topology evidence="3">Lipid-anchor</topology>
        <orientation evidence="3">Cytoplasmic side</orientation>
    </subcellularLocation>
    <subcellularLocation>
        <location evidence="2">Cell projection</location>
        <location evidence="2">Cilium</location>
        <location evidence="2">Flagellum</location>
    </subcellularLocation>
    <subcellularLocation>
        <location evidence="4">Host cell membrane</location>
        <topology evidence="4">Lipid-anchor</topology>
    </subcellularLocation>
    <subcellularLocation>
        <location evidence="26">Parasitophorous vacuole membrane</location>
        <topology evidence="26">Lipid-anchor</topology>
    </subcellularLocation>
</comment>
<keyword evidence="7" id="KW-1032">Host cell membrane</keyword>
<evidence type="ECO:0000256" key="25">
    <source>
        <dbReference type="ARBA" id="ARBA00048679"/>
    </source>
</evidence>
<dbReference type="Proteomes" id="UP000785679">
    <property type="component" value="Unassembled WGS sequence"/>
</dbReference>
<dbReference type="SMART" id="SM00220">
    <property type="entry name" value="S_TKc"/>
    <property type="match status" value="1"/>
</dbReference>
<feature type="domain" description="EF-hand" evidence="29">
    <location>
        <begin position="483"/>
        <end position="517"/>
    </location>
</feature>
<dbReference type="InterPro" id="IPR011992">
    <property type="entry name" value="EF-hand-dom_pair"/>
</dbReference>
<reference evidence="30" key="1">
    <citation type="submission" date="2019-06" db="EMBL/GenBank/DDBJ databases">
        <authorList>
            <person name="Zheng W."/>
        </authorList>
    </citation>
    <scope>NUCLEOTIDE SEQUENCE</scope>
    <source>
        <strain evidence="30">QDHG01</strain>
    </source>
</reference>
<dbReference type="PROSITE" id="PS00018">
    <property type="entry name" value="EF_HAND_1"/>
    <property type="match status" value="4"/>
</dbReference>
<comment type="cofactor">
    <cofactor evidence="1">
        <name>Mg(2+)</name>
        <dbReference type="ChEBI" id="CHEBI:18420"/>
    </cofactor>
</comment>
<keyword evidence="17" id="KW-0282">Flagellum</keyword>
<dbReference type="PANTHER" id="PTHR24349">
    <property type="entry name" value="SERINE/THREONINE-PROTEIN KINASE"/>
    <property type="match status" value="1"/>
</dbReference>
<keyword evidence="11" id="KW-0479">Metal-binding</keyword>
<dbReference type="PROSITE" id="PS50222">
    <property type="entry name" value="EF_HAND_2"/>
    <property type="match status" value="4"/>
</dbReference>
<evidence type="ECO:0000256" key="4">
    <source>
        <dbReference type="ARBA" id="ARBA00004425"/>
    </source>
</evidence>
<dbReference type="PROSITE" id="PS00108">
    <property type="entry name" value="PROTEIN_KINASE_ST"/>
    <property type="match status" value="1"/>
</dbReference>
<dbReference type="EC" id="2.7.11.1" evidence="5"/>
<keyword evidence="20" id="KW-0564">Palmitate</keyword>
<dbReference type="EMBL" id="RRYP01005604">
    <property type="protein sequence ID" value="TNV81888.1"/>
    <property type="molecule type" value="Genomic_DNA"/>
</dbReference>
<feature type="domain" description="Protein kinase" evidence="28">
    <location>
        <begin position="72"/>
        <end position="330"/>
    </location>
</feature>
<keyword evidence="8" id="KW-0723">Serine/threonine-protein kinase</keyword>
<evidence type="ECO:0000256" key="11">
    <source>
        <dbReference type="ARBA" id="ARBA00022723"/>
    </source>
</evidence>
<keyword evidence="15" id="KW-0106">Calcium</keyword>
<dbReference type="InterPro" id="IPR008271">
    <property type="entry name" value="Ser/Thr_kinase_AS"/>
</dbReference>
<dbReference type="Gene3D" id="3.30.200.20">
    <property type="entry name" value="Phosphorylase Kinase, domain 1"/>
    <property type="match status" value="1"/>
</dbReference>
<dbReference type="FunFam" id="1.10.238.10:FF:000336">
    <property type="entry name" value="HLH domain-containing protein"/>
    <property type="match status" value="1"/>
</dbReference>
<evidence type="ECO:0000256" key="18">
    <source>
        <dbReference type="ARBA" id="ARBA00022870"/>
    </source>
</evidence>
<evidence type="ECO:0000256" key="13">
    <source>
        <dbReference type="ARBA" id="ARBA00022741"/>
    </source>
</evidence>
<keyword evidence="31" id="KW-1185">Reference proteome</keyword>
<evidence type="ECO:0000256" key="20">
    <source>
        <dbReference type="ARBA" id="ARBA00023139"/>
    </source>
</evidence>
<dbReference type="GO" id="GO:0020002">
    <property type="term" value="C:host cell plasma membrane"/>
    <property type="evidence" value="ECO:0007669"/>
    <property type="project" value="UniProtKB-SubCell"/>
</dbReference>
<comment type="caution">
    <text evidence="30">The sequence shown here is derived from an EMBL/GenBank/DDBJ whole genome shotgun (WGS) entry which is preliminary data.</text>
</comment>
<dbReference type="CDD" id="cd00051">
    <property type="entry name" value="EFh"/>
    <property type="match status" value="2"/>
</dbReference>
<keyword evidence="9" id="KW-0808">Transferase</keyword>
<dbReference type="Gene3D" id="1.10.238.10">
    <property type="entry name" value="EF-hand"/>
    <property type="match status" value="2"/>
</dbReference>
<dbReference type="GO" id="GO:0005509">
    <property type="term" value="F:calcium ion binding"/>
    <property type="evidence" value="ECO:0007669"/>
    <property type="project" value="InterPro"/>
</dbReference>
<evidence type="ECO:0000256" key="12">
    <source>
        <dbReference type="ARBA" id="ARBA00022737"/>
    </source>
</evidence>
<dbReference type="OrthoDB" id="40902at2759"/>
<evidence type="ECO:0000256" key="15">
    <source>
        <dbReference type="ARBA" id="ARBA00022837"/>
    </source>
</evidence>
<evidence type="ECO:0000256" key="26">
    <source>
        <dbReference type="ARBA" id="ARBA00060437"/>
    </source>
</evidence>
<dbReference type="InterPro" id="IPR050205">
    <property type="entry name" value="CDPK_Ser/Thr_kinases"/>
</dbReference>
<evidence type="ECO:0000256" key="5">
    <source>
        <dbReference type="ARBA" id="ARBA00012513"/>
    </source>
</evidence>
<dbReference type="SUPFAM" id="SSF47473">
    <property type="entry name" value="EF-hand"/>
    <property type="match status" value="1"/>
</dbReference>
<evidence type="ECO:0000256" key="9">
    <source>
        <dbReference type="ARBA" id="ARBA00022679"/>
    </source>
</evidence>
<keyword evidence="6" id="KW-1003">Cell membrane</keyword>
<proteinExistence type="inferred from homology"/>
<dbReference type="PROSITE" id="PS50011">
    <property type="entry name" value="PROTEIN_KINASE_DOM"/>
    <property type="match status" value="1"/>
</dbReference>
<dbReference type="PRINTS" id="PR00450">
    <property type="entry name" value="RECOVERIN"/>
</dbReference>
<evidence type="ECO:0000256" key="22">
    <source>
        <dbReference type="ARBA" id="ARBA00023288"/>
    </source>
</evidence>
<evidence type="ECO:0000256" key="14">
    <source>
        <dbReference type="ARBA" id="ARBA00022777"/>
    </source>
</evidence>
<feature type="domain" description="EF-hand" evidence="29">
    <location>
        <begin position="375"/>
        <end position="410"/>
    </location>
</feature>
<dbReference type="Pfam" id="PF13499">
    <property type="entry name" value="EF-hand_7"/>
    <property type="match status" value="2"/>
</dbReference>
<dbReference type="GO" id="GO:0005886">
    <property type="term" value="C:plasma membrane"/>
    <property type="evidence" value="ECO:0007669"/>
    <property type="project" value="UniProtKB-SubCell"/>
</dbReference>
<evidence type="ECO:0000256" key="1">
    <source>
        <dbReference type="ARBA" id="ARBA00001946"/>
    </source>
</evidence>
<keyword evidence="14" id="KW-0418">Kinase</keyword>
<keyword evidence="18" id="KW-0472">Membrane</keyword>
<dbReference type="CDD" id="cd05117">
    <property type="entry name" value="STKc_CAMK"/>
    <property type="match status" value="1"/>
</dbReference>
<dbReference type="SMART" id="SM00054">
    <property type="entry name" value="EFh"/>
    <property type="match status" value="4"/>
</dbReference>
<dbReference type="Pfam" id="PF00069">
    <property type="entry name" value="Pkinase"/>
    <property type="match status" value="1"/>
</dbReference>
<keyword evidence="16" id="KW-0067">ATP-binding</keyword>
<dbReference type="FunFam" id="3.30.200.20:FF:000315">
    <property type="entry name" value="Calcium-dependent protein kinase 3"/>
    <property type="match status" value="1"/>
</dbReference>
<evidence type="ECO:0000256" key="3">
    <source>
        <dbReference type="ARBA" id="ARBA00004342"/>
    </source>
</evidence>
<dbReference type="Gene3D" id="1.10.510.10">
    <property type="entry name" value="Transferase(Phosphotransferase) domain 1"/>
    <property type="match status" value="1"/>
</dbReference>
<evidence type="ECO:0000256" key="19">
    <source>
        <dbReference type="ARBA" id="ARBA00023069"/>
    </source>
</evidence>
<dbReference type="FunFam" id="1.10.238.10:FF:000199">
    <property type="entry name" value="Uncharacterized protein"/>
    <property type="match status" value="1"/>
</dbReference>
<evidence type="ECO:0000256" key="8">
    <source>
        <dbReference type="ARBA" id="ARBA00022527"/>
    </source>
</evidence>
<keyword evidence="10" id="KW-0519">Myristate</keyword>
<feature type="domain" description="EF-hand" evidence="29">
    <location>
        <begin position="447"/>
        <end position="482"/>
    </location>
</feature>
<comment type="catalytic activity">
    <reaction evidence="25">
        <text>L-seryl-[protein] + ATP = O-phospho-L-seryl-[protein] + ADP + H(+)</text>
        <dbReference type="Rhea" id="RHEA:17989"/>
        <dbReference type="Rhea" id="RHEA-COMP:9863"/>
        <dbReference type="Rhea" id="RHEA-COMP:11604"/>
        <dbReference type="ChEBI" id="CHEBI:15378"/>
        <dbReference type="ChEBI" id="CHEBI:29999"/>
        <dbReference type="ChEBI" id="CHEBI:30616"/>
        <dbReference type="ChEBI" id="CHEBI:83421"/>
        <dbReference type="ChEBI" id="CHEBI:456216"/>
        <dbReference type="EC" id="2.7.11.1"/>
    </reaction>
</comment>
<dbReference type="FunFam" id="1.10.510.10:FF:000398">
    <property type="entry name" value="Calcium-dependent protein kinase 1"/>
    <property type="match status" value="1"/>
</dbReference>